<protein>
    <submittedName>
        <fullName evidence="5">ABC transporter related protein</fullName>
    </submittedName>
</protein>
<dbReference type="GO" id="GO:0140359">
    <property type="term" value="F:ABC-type transporter activity"/>
    <property type="evidence" value="ECO:0007669"/>
    <property type="project" value="UniProtKB-ARBA"/>
</dbReference>
<dbReference type="Pfam" id="PF08402">
    <property type="entry name" value="TOBE_2"/>
    <property type="match status" value="1"/>
</dbReference>
<dbReference type="Gene3D" id="3.40.50.300">
    <property type="entry name" value="P-loop containing nucleotide triphosphate hydrolases"/>
    <property type="match status" value="1"/>
</dbReference>
<dbReference type="InterPro" id="IPR050093">
    <property type="entry name" value="ABC_SmlMolc_Importer"/>
</dbReference>
<dbReference type="InterPro" id="IPR017871">
    <property type="entry name" value="ABC_transporter-like_CS"/>
</dbReference>
<dbReference type="AlphaFoldDB" id="E1R6F5"/>
<dbReference type="SUPFAM" id="SSF50331">
    <property type="entry name" value="MOP-like"/>
    <property type="match status" value="1"/>
</dbReference>
<dbReference type="PROSITE" id="PS00211">
    <property type="entry name" value="ABC_TRANSPORTER_1"/>
    <property type="match status" value="1"/>
</dbReference>
<evidence type="ECO:0000259" key="4">
    <source>
        <dbReference type="PROSITE" id="PS50893"/>
    </source>
</evidence>
<dbReference type="FunFam" id="3.40.50.300:FF:000042">
    <property type="entry name" value="Maltose/maltodextrin ABC transporter, ATP-binding protein"/>
    <property type="match status" value="1"/>
</dbReference>
<evidence type="ECO:0000313" key="6">
    <source>
        <dbReference type="Proteomes" id="UP000002318"/>
    </source>
</evidence>
<accession>E1R6F5</accession>
<dbReference type="Proteomes" id="UP000002318">
    <property type="component" value="Chromosome"/>
</dbReference>
<dbReference type="KEGG" id="ssm:Spirs_1847"/>
<name>E1R6F5_SEDSS</name>
<dbReference type="Pfam" id="PF00005">
    <property type="entry name" value="ABC_tran"/>
    <property type="match status" value="1"/>
</dbReference>
<dbReference type="PANTHER" id="PTHR42781:SF4">
    <property type="entry name" value="SPERMIDINE_PUTRESCINE IMPORT ATP-BINDING PROTEIN POTA"/>
    <property type="match status" value="1"/>
</dbReference>
<dbReference type="GO" id="GO:0016887">
    <property type="term" value="F:ATP hydrolysis activity"/>
    <property type="evidence" value="ECO:0007669"/>
    <property type="project" value="InterPro"/>
</dbReference>
<dbReference type="PROSITE" id="PS50893">
    <property type="entry name" value="ABC_TRANSPORTER_2"/>
    <property type="match status" value="1"/>
</dbReference>
<keyword evidence="3" id="KW-0067">ATP-binding</keyword>
<dbReference type="Gene3D" id="2.40.50.100">
    <property type="match status" value="1"/>
</dbReference>
<dbReference type="SMART" id="SM00382">
    <property type="entry name" value="AAA"/>
    <property type="match status" value="1"/>
</dbReference>
<dbReference type="SUPFAM" id="SSF52540">
    <property type="entry name" value="P-loop containing nucleoside triphosphate hydrolases"/>
    <property type="match status" value="1"/>
</dbReference>
<feature type="domain" description="ABC transporter" evidence="4">
    <location>
        <begin position="16"/>
        <end position="252"/>
    </location>
</feature>
<dbReference type="GO" id="GO:0005524">
    <property type="term" value="F:ATP binding"/>
    <property type="evidence" value="ECO:0007669"/>
    <property type="project" value="UniProtKB-KW"/>
</dbReference>
<dbReference type="EMBL" id="CP002116">
    <property type="protein sequence ID" value="ADK80973.1"/>
    <property type="molecule type" value="Genomic_DNA"/>
</dbReference>
<dbReference type="InterPro" id="IPR008995">
    <property type="entry name" value="Mo/tungstate-bd_C_term_dom"/>
</dbReference>
<dbReference type="eggNOG" id="COG3842">
    <property type="taxonomic scope" value="Bacteria"/>
</dbReference>
<dbReference type="RefSeq" id="WP_013254437.1">
    <property type="nucleotide sequence ID" value="NC_014364.1"/>
</dbReference>
<dbReference type="HOGENOM" id="CLU_000604_1_1_12"/>
<sequence length="379" mass="42272">MRNRIEDAIKAKSSSLRLVDVTKKFRQIGGSGEVIAVDNVNLSIESGELVTLLGPSGCGKTTTLRMVAGFESVTSGKLFLGDEMIESVPPNKRDMAMMFQSYALFPHMTVYNNIRYGLKIKKLPEAEITQRTNQIIELMQIKGMENRLPSQISGGQQQRVALARAVVIEPKVLLFDEPLSNLDAKLREYMRDELRALQKRLGITSLYVTHDQSEAMAISDKVVLMNAGRIVQVGTPLDLYNEPATLFVAEFIGKSNFLPCEIKEKNDDGIESVILGARITVPSPGKNFSFFKGEATAVIRPEFIRVLEKEDGQFTGVVRKTVFFGNFVEYEIEIKNRIIKVESYCPLEKKIYQVEDVVGIAVNLDGIRLLKNNDGEADA</sequence>
<keyword evidence="1" id="KW-0813">Transport</keyword>
<dbReference type="InterPro" id="IPR003593">
    <property type="entry name" value="AAA+_ATPase"/>
</dbReference>
<dbReference type="OrthoDB" id="9802264at2"/>
<keyword evidence="6" id="KW-1185">Reference proteome</keyword>
<evidence type="ECO:0000313" key="5">
    <source>
        <dbReference type="EMBL" id="ADK80973.1"/>
    </source>
</evidence>
<evidence type="ECO:0000256" key="1">
    <source>
        <dbReference type="ARBA" id="ARBA00022448"/>
    </source>
</evidence>
<dbReference type="InterPro" id="IPR027417">
    <property type="entry name" value="P-loop_NTPase"/>
</dbReference>
<dbReference type="GO" id="GO:0043190">
    <property type="term" value="C:ATP-binding cassette (ABC) transporter complex"/>
    <property type="evidence" value="ECO:0007669"/>
    <property type="project" value="InterPro"/>
</dbReference>
<dbReference type="PANTHER" id="PTHR42781">
    <property type="entry name" value="SPERMIDINE/PUTRESCINE IMPORT ATP-BINDING PROTEIN POTA"/>
    <property type="match status" value="1"/>
</dbReference>
<proteinExistence type="predicted"/>
<keyword evidence="2" id="KW-0547">Nucleotide-binding</keyword>
<evidence type="ECO:0000256" key="3">
    <source>
        <dbReference type="ARBA" id="ARBA00022840"/>
    </source>
</evidence>
<dbReference type="STRING" id="573413.Spirs_1847"/>
<reference evidence="5 6" key="1">
    <citation type="journal article" date="2010" name="Stand. Genomic Sci.">
        <title>Complete genome sequence of Spirochaeta smaragdinae type strain (SEBR 4228).</title>
        <authorList>
            <person name="Mavromatis K."/>
            <person name="Yasawong M."/>
            <person name="Chertkov O."/>
            <person name="Lapidus A."/>
            <person name="Lucas S."/>
            <person name="Nolan M."/>
            <person name="Del Rio T.G."/>
            <person name="Tice H."/>
            <person name="Cheng J.F."/>
            <person name="Pitluck S."/>
            <person name="Liolios K."/>
            <person name="Ivanova N."/>
            <person name="Tapia R."/>
            <person name="Han C."/>
            <person name="Bruce D."/>
            <person name="Goodwin L."/>
            <person name="Pati A."/>
            <person name="Chen A."/>
            <person name="Palaniappan K."/>
            <person name="Land M."/>
            <person name="Hauser L."/>
            <person name="Chang Y.J."/>
            <person name="Jeffries C.D."/>
            <person name="Detter J.C."/>
            <person name="Rohde M."/>
            <person name="Brambilla E."/>
            <person name="Spring S."/>
            <person name="Goker M."/>
            <person name="Sikorski J."/>
            <person name="Woyke T."/>
            <person name="Bristow J."/>
            <person name="Eisen J.A."/>
            <person name="Markowitz V."/>
            <person name="Hugenholtz P."/>
            <person name="Klenk H.P."/>
            <person name="Kyrpides N.C."/>
        </authorList>
    </citation>
    <scope>NUCLEOTIDE SEQUENCE [LARGE SCALE GENOMIC DNA]</scope>
    <source>
        <strain evidence="6">DSM 11293 / JCM 15392 / SEBR 4228</strain>
    </source>
</reference>
<dbReference type="InterPro" id="IPR003439">
    <property type="entry name" value="ABC_transporter-like_ATP-bd"/>
</dbReference>
<dbReference type="InterPro" id="IPR013611">
    <property type="entry name" value="Transp-assoc_OB_typ2"/>
</dbReference>
<gene>
    <name evidence="5" type="ordered locus">Spirs_1847</name>
</gene>
<evidence type="ECO:0000256" key="2">
    <source>
        <dbReference type="ARBA" id="ARBA00022741"/>
    </source>
</evidence>
<organism evidence="5 6">
    <name type="scientific">Sediminispirochaeta smaragdinae (strain DSM 11293 / JCM 15392 / SEBR 4228)</name>
    <name type="common">Spirochaeta smaragdinae</name>
    <dbReference type="NCBI Taxonomy" id="573413"/>
    <lineage>
        <taxon>Bacteria</taxon>
        <taxon>Pseudomonadati</taxon>
        <taxon>Spirochaetota</taxon>
        <taxon>Spirochaetia</taxon>
        <taxon>Spirochaetales</taxon>
        <taxon>Spirochaetaceae</taxon>
        <taxon>Sediminispirochaeta</taxon>
    </lineage>
</organism>